<feature type="region of interest" description="Disordered" evidence="2">
    <location>
        <begin position="48"/>
        <end position="116"/>
    </location>
</feature>
<dbReference type="PANTHER" id="PTHR47080:SF2">
    <property type="entry name" value="GLUTAMINE-RICH PROTEIN 2"/>
    <property type="match status" value="1"/>
</dbReference>
<evidence type="ECO:0000259" key="3">
    <source>
        <dbReference type="Pfam" id="PF16043"/>
    </source>
</evidence>
<feature type="region of interest" description="Disordered" evidence="2">
    <location>
        <begin position="649"/>
        <end position="736"/>
    </location>
</feature>
<feature type="compositionally biased region" description="Polar residues" evidence="2">
    <location>
        <begin position="652"/>
        <end position="667"/>
    </location>
</feature>
<feature type="coiled-coil region" evidence="1">
    <location>
        <begin position="132"/>
        <end position="166"/>
    </location>
</feature>
<dbReference type="Proteomes" id="UP000257200">
    <property type="component" value="Unplaced"/>
</dbReference>
<dbReference type="Pfam" id="PF16043">
    <property type="entry name" value="DUF4795"/>
    <property type="match status" value="1"/>
</dbReference>
<name>A0A3Q1FU70_9TELE</name>
<feature type="compositionally biased region" description="Polar residues" evidence="2">
    <location>
        <begin position="693"/>
        <end position="714"/>
    </location>
</feature>
<dbReference type="Ensembl" id="ENSAPOT00000035427.1">
    <property type="protein sequence ID" value="ENSAPOP00000020803.1"/>
    <property type="gene ID" value="ENSAPOG00000024416.1"/>
</dbReference>
<reference evidence="4" key="2">
    <citation type="submission" date="2025-09" db="UniProtKB">
        <authorList>
            <consortium name="Ensembl"/>
        </authorList>
    </citation>
    <scope>IDENTIFICATION</scope>
</reference>
<proteinExistence type="predicted"/>
<dbReference type="InterPro" id="IPR032013">
    <property type="entry name" value="DUF4795"/>
</dbReference>
<feature type="compositionally biased region" description="Low complexity" evidence="2">
    <location>
        <begin position="247"/>
        <end position="277"/>
    </location>
</feature>
<feature type="compositionally biased region" description="Polar residues" evidence="2">
    <location>
        <begin position="726"/>
        <end position="736"/>
    </location>
</feature>
<accession>A0A3Q1FU70</accession>
<keyword evidence="1" id="KW-0175">Coiled coil</keyword>
<feature type="region of interest" description="Disordered" evidence="2">
    <location>
        <begin position="247"/>
        <end position="306"/>
    </location>
</feature>
<evidence type="ECO:0000256" key="2">
    <source>
        <dbReference type="SAM" id="MobiDB-lite"/>
    </source>
</evidence>
<feature type="compositionally biased region" description="Basic and acidic residues" evidence="2">
    <location>
        <begin position="68"/>
        <end position="81"/>
    </location>
</feature>
<feature type="domain" description="DUF4795" evidence="3">
    <location>
        <begin position="369"/>
        <end position="569"/>
    </location>
</feature>
<keyword evidence="5" id="KW-1185">Reference proteome</keyword>
<evidence type="ECO:0000313" key="4">
    <source>
        <dbReference type="Ensembl" id="ENSAPOP00000020803.1"/>
    </source>
</evidence>
<organism evidence="4 5">
    <name type="scientific">Acanthochromis polyacanthus</name>
    <name type="common">spiny chromis</name>
    <dbReference type="NCBI Taxonomy" id="80966"/>
    <lineage>
        <taxon>Eukaryota</taxon>
        <taxon>Metazoa</taxon>
        <taxon>Chordata</taxon>
        <taxon>Craniata</taxon>
        <taxon>Vertebrata</taxon>
        <taxon>Euteleostomi</taxon>
        <taxon>Actinopterygii</taxon>
        <taxon>Neopterygii</taxon>
        <taxon>Teleostei</taxon>
        <taxon>Neoteleostei</taxon>
        <taxon>Acanthomorphata</taxon>
        <taxon>Ovalentaria</taxon>
        <taxon>Pomacentridae</taxon>
        <taxon>Acanthochromis</taxon>
    </lineage>
</organism>
<dbReference type="Gene3D" id="1.10.287.1490">
    <property type="match status" value="1"/>
</dbReference>
<sequence length="736" mass="81517">MSENISLSELLNVSIRDPRGGTVNFSALHTLLLAMLKHLDLREVNIPWMNPPPPGGSPLGVSAPAPEQQRDPEEQQRRPEKLIAVSEQEVPPDTELQERTESPPAPTPAGSCSSQPAQWSLKTRIQKCEDGVSQVMKTIEELHDEKNNLKDEIKELRHQQQVLGVQSETAAAVDRCCHRLDALEEAVRSLRALIQKSPEDLSRFVTWDAIELGLLTDRQNLDQELAIPGVTDGSMVVQPAEDPYRTTIIAPPQSSSSSSITRPTEPTTEPATIPEQTLTQQADPQSRGSGGSAAAGSSVSAAGGSADSSAAAGQLEASALEKGKVDQSQLTCLIERLTNTGSPEALTHLVQQVNQQRALIDSLLSDREKNVQLLNDVQKSILQLQADCEKLQEITGSLWEDSRQKQNHIEKLFRMTEQLEVKKADKQMVETEIKADKCVLDTKVSRLQLDLVREQLTSMFHELLNKVTDQEQDWSKVMERLSTEMERKLNRIELDSVKKQLEDQWKNIQEKLQAQEAPEHEDAAGIRKQLVDRFHCLSCDRPIVKHFPGPHLVTLPSSPAFPSHKSMRPFTVYAMEQVRQQYRSDRISELTDLGHLVVSRSCGGSHTNTWTNQRRGNLQHLKHHGPIEGEAVIQSEEVDIVGQDGHIYKGRQNVSTSRNTETKLPTISTKDASTKTKDKTRNSPCHKPAASPESHQPQFSARTNQGSRSASSLSGRDWPVSALGCVSQSSSEPVGL</sequence>
<evidence type="ECO:0000256" key="1">
    <source>
        <dbReference type="SAM" id="Coils"/>
    </source>
</evidence>
<dbReference type="InParanoid" id="A0A3Q1FU70"/>
<feature type="compositionally biased region" description="Low complexity" evidence="2">
    <location>
        <begin position="294"/>
        <end position="306"/>
    </location>
</feature>
<feature type="compositionally biased region" description="Basic and acidic residues" evidence="2">
    <location>
        <begin position="672"/>
        <end position="681"/>
    </location>
</feature>
<dbReference type="AlphaFoldDB" id="A0A3Q1FU70"/>
<dbReference type="PANTHER" id="PTHR47080">
    <property type="entry name" value="CHROMOSOME 16 OPEN READING FRAME 96"/>
    <property type="match status" value="1"/>
</dbReference>
<dbReference type="STRING" id="80966.ENSAPOP00000020803"/>
<protein>
    <submittedName>
        <fullName evidence="4">Glutamine-rich protein 2-like</fullName>
    </submittedName>
</protein>
<dbReference type="GeneTree" id="ENSGT00940000161294"/>
<reference evidence="4" key="1">
    <citation type="submission" date="2025-08" db="UniProtKB">
        <authorList>
            <consortium name="Ensembl"/>
        </authorList>
    </citation>
    <scope>IDENTIFICATION</scope>
</reference>
<evidence type="ECO:0000313" key="5">
    <source>
        <dbReference type="Proteomes" id="UP000257200"/>
    </source>
</evidence>